<sequence length="182" mass="20401">MTTWKYRTRLTANFPQRTTNYASWHSPGGFLLFRFGKFKVVGWQWSSGAGISFGRCCRTDKGDRKRYPYRSFGANITLSFTSQQISIPGSCQGCLFMSSNRGIPRVAPPLGAANVSLSIVEAGYLFRPLLSFRQRRRKEIHLSAPLAPIAITTSKHPLTYANYDACIHRAVSPLGQYCPHCT</sequence>
<proteinExistence type="predicted"/>
<protein>
    <submittedName>
        <fullName evidence="1">Uncharacterized protein</fullName>
    </submittedName>
</protein>
<dbReference type="AlphaFoldDB" id="A0A1I2F745"/>
<gene>
    <name evidence="1" type="ORF">SAMN05216378_4715</name>
</gene>
<name>A0A1I2F745_9BACL</name>
<dbReference type="EMBL" id="FOMT01000005">
    <property type="protein sequence ID" value="SFF00843.1"/>
    <property type="molecule type" value="Genomic_DNA"/>
</dbReference>
<evidence type="ECO:0000313" key="2">
    <source>
        <dbReference type="Proteomes" id="UP000198855"/>
    </source>
</evidence>
<keyword evidence="2" id="KW-1185">Reference proteome</keyword>
<accession>A0A1I2F745</accession>
<reference evidence="2" key="1">
    <citation type="submission" date="2016-10" db="EMBL/GenBank/DDBJ databases">
        <authorList>
            <person name="Varghese N."/>
            <person name="Submissions S."/>
        </authorList>
    </citation>
    <scope>NUCLEOTIDE SEQUENCE [LARGE SCALE GENOMIC DNA]</scope>
    <source>
        <strain evidence="2">CGMCC 1.10784</strain>
    </source>
</reference>
<evidence type="ECO:0000313" key="1">
    <source>
        <dbReference type="EMBL" id="SFF00843.1"/>
    </source>
</evidence>
<organism evidence="1 2">
    <name type="scientific">Paenibacillus catalpae</name>
    <dbReference type="NCBI Taxonomy" id="1045775"/>
    <lineage>
        <taxon>Bacteria</taxon>
        <taxon>Bacillati</taxon>
        <taxon>Bacillota</taxon>
        <taxon>Bacilli</taxon>
        <taxon>Bacillales</taxon>
        <taxon>Paenibacillaceae</taxon>
        <taxon>Paenibacillus</taxon>
    </lineage>
</organism>
<dbReference type="Proteomes" id="UP000198855">
    <property type="component" value="Unassembled WGS sequence"/>
</dbReference>